<name>A0A2S7KZH3_9FLAO</name>
<organism evidence="1 2">
    <name type="scientific">Polaribacter filamentus</name>
    <dbReference type="NCBI Taxonomy" id="53483"/>
    <lineage>
        <taxon>Bacteria</taxon>
        <taxon>Pseudomonadati</taxon>
        <taxon>Bacteroidota</taxon>
        <taxon>Flavobacteriia</taxon>
        <taxon>Flavobacteriales</taxon>
        <taxon>Flavobacteriaceae</taxon>
    </lineage>
</organism>
<protein>
    <submittedName>
        <fullName evidence="1">Uncharacterized protein</fullName>
    </submittedName>
</protein>
<evidence type="ECO:0000313" key="2">
    <source>
        <dbReference type="Proteomes" id="UP000239522"/>
    </source>
</evidence>
<gene>
    <name evidence="1" type="ORF">BST83_13285</name>
</gene>
<comment type="caution">
    <text evidence="1">The sequence shown here is derived from an EMBL/GenBank/DDBJ whole genome shotgun (WGS) entry which is preliminary data.</text>
</comment>
<dbReference type="RefSeq" id="WP_104810220.1">
    <property type="nucleotide sequence ID" value="NZ_MQUA01000013.1"/>
</dbReference>
<dbReference type="AlphaFoldDB" id="A0A2S7KZH3"/>
<proteinExistence type="predicted"/>
<dbReference type="OrthoDB" id="1191341at2"/>
<sequence>MTVNDWFNNGCNYKEGVALYSSLPKHNKNLATVFSRKETPQNRMKLKYELQKNLTPTIGIAENSAIPKTLKRIIQINIDASPKSKPTENKFFRKLLINQLPIELHPFYIRQKFDYTTYCSLKMQLNEINAVKDQFGNVILDRDAKPKTKPQTDLDIEKARVICLKIETLFDAIDKTWQIIDHYLETKEVVILQEKTFENITGVDVYKKLNSVRGSITRQTTRHKILTKNLEAAIAKKFVIKYERDLAKCTAKLMQLNQDKIKLINLRDNEK</sequence>
<reference evidence="1 2" key="1">
    <citation type="submission" date="2016-11" db="EMBL/GenBank/DDBJ databases">
        <title>Trade-off between light-utilization and light-protection in marine flavobacteria.</title>
        <authorList>
            <person name="Kumagai Y."/>
        </authorList>
    </citation>
    <scope>NUCLEOTIDE SEQUENCE [LARGE SCALE GENOMIC DNA]</scope>
    <source>
        <strain evidence="1 2">ATCC 700397</strain>
    </source>
</reference>
<keyword evidence="2" id="KW-1185">Reference proteome</keyword>
<evidence type="ECO:0000313" key="1">
    <source>
        <dbReference type="EMBL" id="PQB08017.1"/>
    </source>
</evidence>
<accession>A0A2S7KZH3</accession>
<dbReference type="Proteomes" id="UP000239522">
    <property type="component" value="Unassembled WGS sequence"/>
</dbReference>
<dbReference type="EMBL" id="MQUA01000013">
    <property type="protein sequence ID" value="PQB08017.1"/>
    <property type="molecule type" value="Genomic_DNA"/>
</dbReference>